<evidence type="ECO:0000313" key="2">
    <source>
        <dbReference type="EMBL" id="KAJ7621849.1"/>
    </source>
</evidence>
<reference evidence="2" key="1">
    <citation type="submission" date="2023-03" db="EMBL/GenBank/DDBJ databases">
        <title>Massive genome expansion in bonnet fungi (Mycena s.s.) driven by repeated elements and novel gene families across ecological guilds.</title>
        <authorList>
            <consortium name="Lawrence Berkeley National Laboratory"/>
            <person name="Harder C.B."/>
            <person name="Miyauchi S."/>
            <person name="Viragh M."/>
            <person name="Kuo A."/>
            <person name="Thoen E."/>
            <person name="Andreopoulos B."/>
            <person name="Lu D."/>
            <person name="Skrede I."/>
            <person name="Drula E."/>
            <person name="Henrissat B."/>
            <person name="Morin E."/>
            <person name="Kohler A."/>
            <person name="Barry K."/>
            <person name="LaButti K."/>
            <person name="Morin E."/>
            <person name="Salamov A."/>
            <person name="Lipzen A."/>
            <person name="Mereny Z."/>
            <person name="Hegedus B."/>
            <person name="Baldrian P."/>
            <person name="Stursova M."/>
            <person name="Weitz H."/>
            <person name="Taylor A."/>
            <person name="Grigoriev I.V."/>
            <person name="Nagy L.G."/>
            <person name="Martin F."/>
            <person name="Kauserud H."/>
        </authorList>
    </citation>
    <scope>NUCLEOTIDE SEQUENCE</scope>
    <source>
        <strain evidence="2">CBHHK067</strain>
    </source>
</reference>
<organism evidence="2 3">
    <name type="scientific">Mycena rosella</name>
    <name type="common">Pink bonnet</name>
    <name type="synonym">Agaricus rosellus</name>
    <dbReference type="NCBI Taxonomy" id="1033263"/>
    <lineage>
        <taxon>Eukaryota</taxon>
        <taxon>Fungi</taxon>
        <taxon>Dikarya</taxon>
        <taxon>Basidiomycota</taxon>
        <taxon>Agaricomycotina</taxon>
        <taxon>Agaricomycetes</taxon>
        <taxon>Agaricomycetidae</taxon>
        <taxon>Agaricales</taxon>
        <taxon>Marasmiineae</taxon>
        <taxon>Mycenaceae</taxon>
        <taxon>Mycena</taxon>
    </lineage>
</organism>
<comment type="caution">
    <text evidence="2">The sequence shown here is derived from an EMBL/GenBank/DDBJ whole genome shotgun (WGS) entry which is preliminary data.</text>
</comment>
<gene>
    <name evidence="2" type="ORF">B0H17DRAFT_1112644</name>
</gene>
<dbReference type="Proteomes" id="UP001221757">
    <property type="component" value="Unassembled WGS sequence"/>
</dbReference>
<feature type="region of interest" description="Disordered" evidence="1">
    <location>
        <begin position="128"/>
        <end position="152"/>
    </location>
</feature>
<name>A0AAD7BIE0_MYCRO</name>
<dbReference type="EMBL" id="JARKIE010000658">
    <property type="protein sequence ID" value="KAJ7621849.1"/>
    <property type="molecule type" value="Genomic_DNA"/>
</dbReference>
<dbReference type="AlphaFoldDB" id="A0AAD7BIE0"/>
<proteinExistence type="predicted"/>
<sequence>MAPSFSAAALKASSFTSHLPFPLSAFQFPRVCHSRTSVTLHRRRCRRPACSKAKATLDWFDNPASLLCLQCRMYQHTNCMFPGRPWALVSQPHTHSCRASIPSQYLFVHVYATESLLNAVPFMPKAGASTRSPLLPRQRRQDHPRPHRCQIT</sequence>
<protein>
    <submittedName>
        <fullName evidence="2">Uncharacterized protein</fullName>
    </submittedName>
</protein>
<accession>A0AAD7BIE0</accession>
<evidence type="ECO:0000256" key="1">
    <source>
        <dbReference type="SAM" id="MobiDB-lite"/>
    </source>
</evidence>
<evidence type="ECO:0000313" key="3">
    <source>
        <dbReference type="Proteomes" id="UP001221757"/>
    </source>
</evidence>
<keyword evidence="3" id="KW-1185">Reference proteome</keyword>